<evidence type="ECO:0000256" key="1">
    <source>
        <dbReference type="ARBA" id="ARBA00009998"/>
    </source>
</evidence>
<evidence type="ECO:0000256" key="4">
    <source>
        <dbReference type="ARBA" id="ARBA00022801"/>
    </source>
</evidence>
<accession>A7GX30</accession>
<keyword evidence="7" id="KW-0175">Coiled coil</keyword>
<evidence type="ECO:0000313" key="9">
    <source>
        <dbReference type="Proteomes" id="UP000006380"/>
    </source>
</evidence>
<evidence type="ECO:0000256" key="2">
    <source>
        <dbReference type="ARBA" id="ARBA00022490"/>
    </source>
</evidence>
<keyword evidence="5" id="KW-0269">Exonuclease</keyword>
<evidence type="ECO:0000256" key="3">
    <source>
        <dbReference type="ARBA" id="ARBA00022722"/>
    </source>
</evidence>
<name>A7GX30_CAMC5</name>
<dbReference type="EMBL" id="CP000767">
    <property type="protein sequence ID" value="EAT99834.1"/>
    <property type="molecule type" value="Genomic_DNA"/>
</dbReference>
<keyword evidence="9" id="KW-1185">Reference proteome</keyword>
<comment type="similarity">
    <text evidence="1">Belongs to the XseB family.</text>
</comment>
<dbReference type="EC" id="3.1.11.6" evidence="6"/>
<reference evidence="8" key="1">
    <citation type="submission" date="2016-07" db="EMBL/GenBank/DDBJ databases">
        <title>Comparative genomics of the Campylobacter concisus group.</title>
        <authorList>
            <person name="Miller W.G."/>
            <person name="Yee E."/>
            <person name="Chapman M.H."/>
            <person name="Huynh S."/>
            <person name="Bono J.L."/>
            <person name="On S.L.W."/>
            <person name="StLeger J."/>
            <person name="Foster G."/>
            <person name="Parker C.T."/>
        </authorList>
    </citation>
    <scope>NUCLEOTIDE SEQUENCE</scope>
    <source>
        <strain evidence="8">525.92</strain>
    </source>
</reference>
<dbReference type="InterPro" id="IPR003761">
    <property type="entry name" value="Exonuc_VII_S"/>
</dbReference>
<dbReference type="OrthoDB" id="199022at2"/>
<dbReference type="SUPFAM" id="SSF116842">
    <property type="entry name" value="XseB-like"/>
    <property type="match status" value="1"/>
</dbReference>
<dbReference type="GO" id="GO:0008855">
    <property type="term" value="F:exodeoxyribonuclease VII activity"/>
    <property type="evidence" value="ECO:0007669"/>
    <property type="project" value="UniProtKB-UniRule"/>
</dbReference>
<sequence>MQEDNAQNFEDKLKMADKILEDLGKEELNLEQSLKLFKEGRELLKEARAILEKAELSIEEAGDE</sequence>
<keyword evidence="3" id="KW-0540">Nuclease</keyword>
<dbReference type="Proteomes" id="UP000006380">
    <property type="component" value="Chromosome"/>
</dbReference>
<proteinExistence type="inferred from homology"/>
<dbReference type="Gene3D" id="1.10.287.1040">
    <property type="entry name" value="Exonuclease VII, small subunit"/>
    <property type="match status" value="1"/>
</dbReference>
<evidence type="ECO:0000256" key="6">
    <source>
        <dbReference type="NCBIfam" id="TIGR01280"/>
    </source>
</evidence>
<keyword evidence="4 8" id="KW-0378">Hydrolase</keyword>
<dbReference type="Pfam" id="PF02609">
    <property type="entry name" value="Exonuc_VII_S"/>
    <property type="match status" value="1"/>
</dbReference>
<dbReference type="HOGENOM" id="CLU_145918_6_2_7"/>
<dbReference type="AlphaFoldDB" id="A7GX30"/>
<feature type="coiled-coil region" evidence="7">
    <location>
        <begin position="6"/>
        <end position="64"/>
    </location>
</feature>
<protein>
    <recommendedName>
        <fullName evidence="6">Exodeoxyribonuclease VII small subunit</fullName>
        <ecNumber evidence="6">3.1.11.6</ecNumber>
    </recommendedName>
</protein>
<evidence type="ECO:0000256" key="7">
    <source>
        <dbReference type="SAM" id="Coils"/>
    </source>
</evidence>
<dbReference type="InterPro" id="IPR037004">
    <property type="entry name" value="Exonuc_VII_ssu_sf"/>
</dbReference>
<gene>
    <name evidence="8" type="primary">xseB</name>
    <name evidence="8" type="ORF">CCV52592_0981</name>
</gene>
<dbReference type="GO" id="GO:0006308">
    <property type="term" value="P:DNA catabolic process"/>
    <property type="evidence" value="ECO:0007669"/>
    <property type="project" value="UniProtKB-UniRule"/>
</dbReference>
<dbReference type="RefSeq" id="WP_009649982.1">
    <property type="nucleotide sequence ID" value="NC_009715.2"/>
</dbReference>
<dbReference type="GO" id="GO:0009318">
    <property type="term" value="C:exodeoxyribonuclease VII complex"/>
    <property type="evidence" value="ECO:0007669"/>
    <property type="project" value="UniProtKB-UniRule"/>
</dbReference>
<dbReference type="STRING" id="360105.CCV52592_0981"/>
<dbReference type="KEGG" id="ccv:CCV52592_0981"/>
<evidence type="ECO:0000313" key="8">
    <source>
        <dbReference type="EMBL" id="EAT99834.1"/>
    </source>
</evidence>
<organism evidence="8 9">
    <name type="scientific">Campylobacter curvus (strain 525.92)</name>
    <dbReference type="NCBI Taxonomy" id="360105"/>
    <lineage>
        <taxon>Bacteria</taxon>
        <taxon>Pseudomonadati</taxon>
        <taxon>Campylobacterota</taxon>
        <taxon>Epsilonproteobacteria</taxon>
        <taxon>Campylobacterales</taxon>
        <taxon>Campylobacteraceae</taxon>
        <taxon>Campylobacter</taxon>
    </lineage>
</organism>
<evidence type="ECO:0000256" key="5">
    <source>
        <dbReference type="ARBA" id="ARBA00022839"/>
    </source>
</evidence>
<keyword evidence="2" id="KW-0963">Cytoplasm</keyword>
<dbReference type="NCBIfam" id="TIGR01280">
    <property type="entry name" value="xseB"/>
    <property type="match status" value="1"/>
</dbReference>